<dbReference type="CDD" id="cd07820">
    <property type="entry name" value="SRPBCC_3"/>
    <property type="match status" value="1"/>
</dbReference>
<dbReference type="Gene3D" id="3.30.530.20">
    <property type="match status" value="1"/>
</dbReference>
<organism evidence="1 2">
    <name type="scientific">Niabella yanshanensis</name>
    <dbReference type="NCBI Taxonomy" id="577386"/>
    <lineage>
        <taxon>Bacteria</taxon>
        <taxon>Pseudomonadati</taxon>
        <taxon>Bacteroidota</taxon>
        <taxon>Chitinophagia</taxon>
        <taxon>Chitinophagales</taxon>
        <taxon>Chitinophagaceae</taxon>
        <taxon>Niabella</taxon>
    </lineage>
</organism>
<evidence type="ECO:0000313" key="2">
    <source>
        <dbReference type="Proteomes" id="UP001325680"/>
    </source>
</evidence>
<dbReference type="SUPFAM" id="SSF55961">
    <property type="entry name" value="Bet v1-like"/>
    <property type="match status" value="1"/>
</dbReference>
<evidence type="ECO:0000313" key="1">
    <source>
        <dbReference type="EMBL" id="WQD40753.1"/>
    </source>
</evidence>
<reference evidence="1 2" key="1">
    <citation type="submission" date="2023-12" db="EMBL/GenBank/DDBJ databases">
        <title>Genome sequencing and assembly of bacterial species from a model synthetic community.</title>
        <authorList>
            <person name="Hogle S.L."/>
        </authorList>
    </citation>
    <scope>NUCLEOTIDE SEQUENCE [LARGE SCALE GENOMIC DNA]</scope>
    <source>
        <strain evidence="1 2">HAMBI_3031</strain>
    </source>
</reference>
<dbReference type="Proteomes" id="UP001325680">
    <property type="component" value="Chromosome"/>
</dbReference>
<keyword evidence="2" id="KW-1185">Reference proteome</keyword>
<sequence>MPVIELATFIHADIHTCFDCSRSIDLHTLSTAKAKEKAIAGRTSGLIGMNETVTWEATHFFVRQKFTSKITAYNRPFHFRDEQQKGSFRSFEHDHLFCETGTGTLMKDILCFQSPAGVLGKLVDRLIMTRYLKQFLIERNEMIRHFAETGKGAALLQ</sequence>
<protein>
    <submittedName>
        <fullName evidence="1">SRPBCC family protein</fullName>
    </submittedName>
</protein>
<accession>A0ABZ0WDI8</accession>
<name>A0ABZ0WDI8_9BACT</name>
<dbReference type="EMBL" id="CP139960">
    <property type="protein sequence ID" value="WQD40753.1"/>
    <property type="molecule type" value="Genomic_DNA"/>
</dbReference>
<gene>
    <name evidence="1" type="ORF">U0035_11390</name>
</gene>
<dbReference type="InterPro" id="IPR023393">
    <property type="entry name" value="START-like_dom_sf"/>
</dbReference>
<proteinExistence type="predicted"/>
<dbReference type="RefSeq" id="WP_114789921.1">
    <property type="nucleotide sequence ID" value="NZ_CP139960.1"/>
</dbReference>